<evidence type="ECO:0000313" key="2">
    <source>
        <dbReference type="EMBL" id="QSV44584.1"/>
    </source>
</evidence>
<sequence length="95" mass="10681">MSTRDEYVRKMQAKLEEWNADIDKLSARAGEVREDLKHDYAGQIEALKAKQAVARQKIEELQKSGGSAWEDLKAGIELAWSAVSEALDSAKSRFK</sequence>
<dbReference type="Gene3D" id="1.20.120.20">
    <property type="entry name" value="Apolipoprotein"/>
    <property type="match status" value="1"/>
</dbReference>
<keyword evidence="3" id="KW-1185">Reference proteome</keyword>
<dbReference type="RefSeq" id="WP_207162349.1">
    <property type="nucleotide sequence ID" value="NZ_CP071382.1"/>
</dbReference>
<dbReference type="EMBL" id="CP071382">
    <property type="protein sequence ID" value="QSV44584.1"/>
    <property type="molecule type" value="Genomic_DNA"/>
</dbReference>
<name>A0ABX7PZT7_9BACT</name>
<organism evidence="2 3">
    <name type="scientific">Geobacter benzoatilyticus</name>
    <dbReference type="NCBI Taxonomy" id="2815309"/>
    <lineage>
        <taxon>Bacteria</taxon>
        <taxon>Pseudomonadati</taxon>
        <taxon>Thermodesulfobacteriota</taxon>
        <taxon>Desulfuromonadia</taxon>
        <taxon>Geobacterales</taxon>
        <taxon>Geobacteraceae</taxon>
        <taxon>Geobacter</taxon>
    </lineage>
</organism>
<feature type="coiled-coil region" evidence="1">
    <location>
        <begin position="8"/>
        <end position="64"/>
    </location>
</feature>
<protein>
    <submittedName>
        <fullName evidence="2">Coiled coil domain-containing protein</fullName>
    </submittedName>
</protein>
<evidence type="ECO:0000313" key="3">
    <source>
        <dbReference type="Proteomes" id="UP000663651"/>
    </source>
</evidence>
<accession>A0ABX7PZT7</accession>
<proteinExistence type="predicted"/>
<dbReference type="SUPFAM" id="SSF58113">
    <property type="entry name" value="Apolipoprotein A-I"/>
    <property type="match status" value="1"/>
</dbReference>
<keyword evidence="1" id="KW-0175">Coiled coil</keyword>
<dbReference type="Proteomes" id="UP000663651">
    <property type="component" value="Chromosome"/>
</dbReference>
<reference evidence="2 3" key="1">
    <citation type="submission" date="2021-03" db="EMBL/GenBank/DDBJ databases">
        <title>Geobacter metallireducens gen. nov. sp. nov., a microorganism capable of coupling the complete oxidation of organic compounds to the reduction of iron and other metals.</title>
        <authorList>
            <person name="Li Y."/>
        </authorList>
    </citation>
    <scope>NUCLEOTIDE SEQUENCE [LARGE SCALE GENOMIC DNA]</scope>
    <source>
        <strain evidence="2 3">Jerry-YX</strain>
    </source>
</reference>
<gene>
    <name evidence="2" type="ORF">JZM60_10430</name>
</gene>
<evidence type="ECO:0000256" key="1">
    <source>
        <dbReference type="SAM" id="Coils"/>
    </source>
</evidence>